<evidence type="ECO:0000313" key="2">
    <source>
        <dbReference type="Proteomes" id="UP000001593"/>
    </source>
</evidence>
<feature type="non-terminal residue" evidence="1">
    <location>
        <position position="1"/>
    </location>
</feature>
<gene>
    <name evidence="1" type="ORF">NEMVEDRAFT_v1g64334</name>
</gene>
<organism evidence="1 2">
    <name type="scientific">Nematostella vectensis</name>
    <name type="common">Starlet sea anemone</name>
    <dbReference type="NCBI Taxonomy" id="45351"/>
    <lineage>
        <taxon>Eukaryota</taxon>
        <taxon>Metazoa</taxon>
        <taxon>Cnidaria</taxon>
        <taxon>Anthozoa</taxon>
        <taxon>Hexacorallia</taxon>
        <taxon>Actiniaria</taxon>
        <taxon>Edwardsiidae</taxon>
        <taxon>Nematostella</taxon>
    </lineage>
</organism>
<dbReference type="PANTHER" id="PTHR33395:SF22">
    <property type="entry name" value="REVERSE TRANSCRIPTASE DOMAIN-CONTAINING PROTEIN"/>
    <property type="match status" value="1"/>
</dbReference>
<sequence>LSSIALSTQEVLQELQALNVNKAMGPDLIPARLLVECADAIVKPVCSLFNLSLASGEIFSEWKDANLTPIYKKGPRALFSNYSGISLLPILSKVLEKCVARQLVSF</sequence>
<protein>
    <recommendedName>
        <fullName evidence="3">Reverse transcriptase domain-containing protein</fullName>
    </recommendedName>
</protein>
<dbReference type="PANTHER" id="PTHR33395">
    <property type="entry name" value="TRANSCRIPTASE, PUTATIVE-RELATED-RELATED"/>
    <property type="match status" value="1"/>
</dbReference>
<evidence type="ECO:0008006" key="3">
    <source>
        <dbReference type="Google" id="ProtNLM"/>
    </source>
</evidence>
<name>A7RVY5_NEMVE</name>
<dbReference type="eggNOG" id="KOG1075">
    <property type="taxonomic scope" value="Eukaryota"/>
</dbReference>
<dbReference type="Proteomes" id="UP000001593">
    <property type="component" value="Unassembled WGS sequence"/>
</dbReference>
<dbReference type="InParanoid" id="A7RVY5"/>
<dbReference type="AlphaFoldDB" id="A7RVY5"/>
<keyword evidence="2" id="KW-1185">Reference proteome</keyword>
<proteinExistence type="predicted"/>
<feature type="non-terminal residue" evidence="1">
    <location>
        <position position="106"/>
    </location>
</feature>
<dbReference type="STRING" id="45351.A7RVY5"/>
<dbReference type="EMBL" id="DS469545">
    <property type="protein sequence ID" value="EDO44357.1"/>
    <property type="molecule type" value="Genomic_DNA"/>
</dbReference>
<dbReference type="PhylomeDB" id="A7RVY5"/>
<dbReference type="HOGENOM" id="CLU_118269_2_0_1"/>
<evidence type="ECO:0000313" key="1">
    <source>
        <dbReference type="EMBL" id="EDO44357.1"/>
    </source>
</evidence>
<reference evidence="1 2" key="1">
    <citation type="journal article" date="2007" name="Science">
        <title>Sea anemone genome reveals ancestral eumetazoan gene repertoire and genomic organization.</title>
        <authorList>
            <person name="Putnam N.H."/>
            <person name="Srivastava M."/>
            <person name="Hellsten U."/>
            <person name="Dirks B."/>
            <person name="Chapman J."/>
            <person name="Salamov A."/>
            <person name="Terry A."/>
            <person name="Shapiro H."/>
            <person name="Lindquist E."/>
            <person name="Kapitonov V.V."/>
            <person name="Jurka J."/>
            <person name="Genikhovich G."/>
            <person name="Grigoriev I.V."/>
            <person name="Lucas S.M."/>
            <person name="Steele R.E."/>
            <person name="Finnerty J.R."/>
            <person name="Technau U."/>
            <person name="Martindale M.Q."/>
            <person name="Rokhsar D.S."/>
        </authorList>
    </citation>
    <scope>NUCLEOTIDE SEQUENCE [LARGE SCALE GENOMIC DNA]</scope>
    <source>
        <strain evidence="2">CH2 X CH6</strain>
    </source>
</reference>
<accession>A7RVY5</accession>